<dbReference type="EMBL" id="NVOR01000015">
    <property type="protein sequence ID" value="PED83581.1"/>
    <property type="molecule type" value="Genomic_DNA"/>
</dbReference>
<name>A0AA91VE39_9BACI</name>
<evidence type="ECO:0000313" key="1">
    <source>
        <dbReference type="EMBL" id="PED83581.1"/>
    </source>
</evidence>
<dbReference type="AlphaFoldDB" id="A0AA91VE39"/>
<gene>
    <name evidence="1" type="ORF">CON65_06410</name>
</gene>
<comment type="caution">
    <text evidence="1">The sequence shown here is derived from an EMBL/GenBank/DDBJ whole genome shotgun (WGS) entry which is preliminary data.</text>
</comment>
<protein>
    <submittedName>
        <fullName evidence="1">Uncharacterized protein</fullName>
    </submittedName>
</protein>
<sequence length="27" mass="2969">MYAIILDKGSLSTLKVPKLHESSVPKL</sequence>
<accession>A0AA91VE39</accession>
<organism evidence="1 2">
    <name type="scientific">Bacillus pseudomycoides</name>
    <dbReference type="NCBI Taxonomy" id="64104"/>
    <lineage>
        <taxon>Bacteria</taxon>
        <taxon>Bacillati</taxon>
        <taxon>Bacillota</taxon>
        <taxon>Bacilli</taxon>
        <taxon>Bacillales</taxon>
        <taxon>Bacillaceae</taxon>
        <taxon>Bacillus</taxon>
        <taxon>Bacillus cereus group</taxon>
    </lineage>
</organism>
<evidence type="ECO:0000313" key="2">
    <source>
        <dbReference type="Proteomes" id="UP000221020"/>
    </source>
</evidence>
<proteinExistence type="predicted"/>
<reference evidence="1 2" key="1">
    <citation type="submission" date="2017-09" db="EMBL/GenBank/DDBJ databases">
        <title>Large-scale bioinformatics analysis of Bacillus genomes uncovers conserved roles of natural products in bacterial physiology.</title>
        <authorList>
            <consortium name="Agbiome Team Llc"/>
            <person name="Bleich R.M."/>
            <person name="Grubbs K.J."/>
            <person name="Santa Maria K.C."/>
            <person name="Allen S.E."/>
            <person name="Farag S."/>
            <person name="Shank E.A."/>
            <person name="Bowers A."/>
        </authorList>
    </citation>
    <scope>NUCLEOTIDE SEQUENCE [LARGE SCALE GENOMIC DNA]</scope>
    <source>
        <strain evidence="1 2">AFS092012</strain>
    </source>
</reference>
<dbReference type="Proteomes" id="UP000221020">
    <property type="component" value="Unassembled WGS sequence"/>
</dbReference>